<feature type="non-terminal residue" evidence="1">
    <location>
        <position position="74"/>
    </location>
</feature>
<dbReference type="EMBL" id="BMAV01023658">
    <property type="protein sequence ID" value="GFY79569.1"/>
    <property type="molecule type" value="Genomic_DNA"/>
</dbReference>
<comment type="caution">
    <text evidence="1">The sequence shown here is derived from an EMBL/GenBank/DDBJ whole genome shotgun (WGS) entry which is preliminary data.</text>
</comment>
<dbReference type="OrthoDB" id="6436235at2759"/>
<reference evidence="1" key="1">
    <citation type="submission" date="2020-08" db="EMBL/GenBank/DDBJ databases">
        <title>Multicomponent nature underlies the extraordinary mechanical properties of spider dragline silk.</title>
        <authorList>
            <person name="Kono N."/>
            <person name="Nakamura H."/>
            <person name="Mori M."/>
            <person name="Yoshida Y."/>
            <person name="Ohtoshi R."/>
            <person name="Malay A.D."/>
            <person name="Moran D.A.P."/>
            <person name="Tomita M."/>
            <person name="Numata K."/>
            <person name="Arakawa K."/>
        </authorList>
    </citation>
    <scope>NUCLEOTIDE SEQUENCE</scope>
</reference>
<sequence>MKTNFTKRLEISGIEVSSSNFTSSFEDTIDVVLRKSFPCDSNSHDNSQQRVLRSEAELVYESDDDVPLSRTEID</sequence>
<evidence type="ECO:0000313" key="1">
    <source>
        <dbReference type="EMBL" id="GFY79569.1"/>
    </source>
</evidence>
<organism evidence="1 2">
    <name type="scientific">Trichonephila inaurata madagascariensis</name>
    <dbReference type="NCBI Taxonomy" id="2747483"/>
    <lineage>
        <taxon>Eukaryota</taxon>
        <taxon>Metazoa</taxon>
        <taxon>Ecdysozoa</taxon>
        <taxon>Arthropoda</taxon>
        <taxon>Chelicerata</taxon>
        <taxon>Arachnida</taxon>
        <taxon>Araneae</taxon>
        <taxon>Araneomorphae</taxon>
        <taxon>Entelegynae</taxon>
        <taxon>Araneoidea</taxon>
        <taxon>Nephilidae</taxon>
        <taxon>Trichonephila</taxon>
        <taxon>Trichonephila inaurata</taxon>
    </lineage>
</organism>
<proteinExistence type="predicted"/>
<keyword evidence="2" id="KW-1185">Reference proteome</keyword>
<protein>
    <submittedName>
        <fullName evidence="1">Uncharacterized protein</fullName>
    </submittedName>
</protein>
<dbReference type="Proteomes" id="UP000886998">
    <property type="component" value="Unassembled WGS sequence"/>
</dbReference>
<accession>A0A8X6YX56</accession>
<dbReference type="AlphaFoldDB" id="A0A8X6YX56"/>
<name>A0A8X6YX56_9ARAC</name>
<evidence type="ECO:0000313" key="2">
    <source>
        <dbReference type="Proteomes" id="UP000886998"/>
    </source>
</evidence>
<gene>
    <name evidence="1" type="ORF">TNIN_67891</name>
</gene>